<protein>
    <submittedName>
        <fullName evidence="3">Penicillin-binding protein</fullName>
    </submittedName>
</protein>
<dbReference type="InterPro" id="IPR012338">
    <property type="entry name" value="Beta-lactam/transpept-like"/>
</dbReference>
<dbReference type="EMBL" id="DS999644">
    <property type="protein sequence ID" value="EFE75208.2"/>
    <property type="molecule type" value="Genomic_DNA"/>
</dbReference>
<dbReference type="InterPro" id="IPR001460">
    <property type="entry name" value="PCN-bd_Tpept"/>
</dbReference>
<proteinExistence type="predicted"/>
<dbReference type="GO" id="GO:0005886">
    <property type="term" value="C:plasma membrane"/>
    <property type="evidence" value="ECO:0007669"/>
    <property type="project" value="TreeGrafter"/>
</dbReference>
<dbReference type="InterPro" id="IPR050515">
    <property type="entry name" value="Beta-lactam/transpept"/>
</dbReference>
<dbReference type="PANTHER" id="PTHR30627">
    <property type="entry name" value="PEPTIDOGLYCAN D,D-TRANSPEPTIDASE"/>
    <property type="match status" value="1"/>
</dbReference>
<reference evidence="4" key="1">
    <citation type="submission" date="2008-10" db="EMBL/GenBank/DDBJ databases">
        <authorList>
            <person name="Molnar K."/>
        </authorList>
    </citation>
    <scope>NUCLEOTIDE SEQUENCE [LARGE SCALE GENOMIC DNA]</scope>
    <source>
        <strain evidence="4">NRRL 15998</strain>
    </source>
</reference>
<name>D6AKF6_STRFL</name>
<accession>D6AKF6</accession>
<dbReference type="AlphaFoldDB" id="D6AKF6"/>
<feature type="domain" description="Penicillin-binding protein transpeptidase" evidence="2">
    <location>
        <begin position="280"/>
        <end position="555"/>
    </location>
</feature>
<evidence type="ECO:0000256" key="1">
    <source>
        <dbReference type="SAM" id="MobiDB-lite"/>
    </source>
</evidence>
<dbReference type="Proteomes" id="UP000003986">
    <property type="component" value="Unassembled WGS sequence"/>
</dbReference>
<evidence type="ECO:0000313" key="4">
    <source>
        <dbReference type="Proteomes" id="UP000003986"/>
    </source>
</evidence>
<reference evidence="4" key="2">
    <citation type="submission" date="2008-12" db="EMBL/GenBank/DDBJ databases">
        <title>Annotation of Streptomyces roseosporus strain NRRL 15998.</title>
        <authorList>
            <consortium name="The Broad Institute Genome Sequencing Platform"/>
            <consortium name="Broad Institute Microbial Sequencing Center"/>
            <person name="Fischbach M."/>
            <person name="Ward D."/>
            <person name="Young S."/>
            <person name="Kodira C.D."/>
            <person name="Zeng Q."/>
            <person name="Koehrsen M."/>
            <person name="Godfrey P."/>
            <person name="Alvarado L."/>
            <person name="Berlin A.M."/>
            <person name="Borenstein D."/>
            <person name="Chen Z."/>
            <person name="Engels R."/>
            <person name="Freedman E."/>
            <person name="Gellesch M."/>
            <person name="Goldberg J."/>
            <person name="Griggs A."/>
            <person name="Gujja S."/>
            <person name="Heiman D.I."/>
            <person name="Hepburn T.A."/>
            <person name="Howarth C."/>
            <person name="Jen D."/>
            <person name="Larson L."/>
            <person name="Lewis B."/>
            <person name="Mehta T."/>
            <person name="Park D."/>
            <person name="Pearson M."/>
            <person name="Roberts A."/>
            <person name="Saif S."/>
            <person name="Shea T.D."/>
            <person name="Shenoy N."/>
            <person name="Sisk P."/>
            <person name="Stolte C."/>
            <person name="Sykes S.N."/>
            <person name="Walk T."/>
            <person name="White J."/>
            <person name="Yandava C."/>
            <person name="Straight P."/>
            <person name="Clardy J."/>
            <person name="Hung D."/>
            <person name="Kolter R."/>
            <person name="Mekalanos J."/>
            <person name="Walker S."/>
            <person name="Walsh C.T."/>
            <person name="Wieland B.L.C."/>
            <person name="Ilzarbe M."/>
            <person name="Galagan J."/>
            <person name="Nusbaum C."/>
            <person name="Birren B."/>
        </authorList>
    </citation>
    <scope>NUCLEOTIDE SEQUENCE [LARGE SCALE GENOMIC DNA]</scope>
    <source>
        <strain evidence="4">NRRL 15998</strain>
    </source>
</reference>
<evidence type="ECO:0000259" key="2">
    <source>
        <dbReference type="Pfam" id="PF00905"/>
    </source>
</evidence>
<dbReference type="PANTHER" id="PTHR30627:SF24">
    <property type="entry name" value="PENICILLIN-BINDING PROTEIN 4B"/>
    <property type="match status" value="1"/>
</dbReference>
<dbReference type="GO" id="GO:0071972">
    <property type="term" value="F:peptidoglycan L,D-transpeptidase activity"/>
    <property type="evidence" value="ECO:0007669"/>
    <property type="project" value="TreeGrafter"/>
</dbReference>
<feature type="region of interest" description="Disordered" evidence="1">
    <location>
        <begin position="47"/>
        <end position="70"/>
    </location>
</feature>
<sequence>MFRGPPGEGDCEMRSGAKVAVVGGAFVLVAGGIGYGAYSMLGDTGDGGGGGTQSASQSSKVKTGPPSAEEIAETSKGFFDAWAAGDASAAAVLTNNEAGAEPVLASYGEDAHIGKIKITPGPAVGTKVPYTVKATVAYEGKSKPISYASELTVVRGLTTGKALVDWEPTVVHPQLTEGATLKTGESSTPAIEAVDRNGTVLTKEKYPSLGPILDTLRQKYGETSGGSAGIETWIEPADASQPDVNLLTLSKGKPGKVQTTLDANAQAAAERAVKKFSEASVVAVKPSTGAIRAVANNPVTEFNVALQGKQAPGSTLKIVTAALLLEKGLVTANGAAECPKDAMYQSRSFHNLKHFDLPDGSTFTQSFAQSCNTAFIKLIDDTKDDAALPKIAKDVFGIGLDWQTGVVTTDGSVPEEVGGEAAAQYIGQGTVQMNVLNMASITATARTGTFRQPVIVPQSLDNRELATASRSLSPSVTQQLTTMMRATAAWGTGAKAMAGVGGDKGAKTGSAEVGGQSTSNSWFTGFSNDLAAAAVVQAGGHGGDAAGPVVAEVLKAGG</sequence>
<gene>
    <name evidence="3" type="ORF">SSGG_02575</name>
</gene>
<evidence type="ECO:0000313" key="3">
    <source>
        <dbReference type="EMBL" id="EFE75208.2"/>
    </source>
</evidence>
<dbReference type="SUPFAM" id="SSF56601">
    <property type="entry name" value="beta-lactamase/transpeptidase-like"/>
    <property type="match status" value="1"/>
</dbReference>
<dbReference type="Gene3D" id="3.40.710.10">
    <property type="entry name" value="DD-peptidase/beta-lactamase superfamily"/>
    <property type="match status" value="1"/>
</dbReference>
<dbReference type="GO" id="GO:0008658">
    <property type="term" value="F:penicillin binding"/>
    <property type="evidence" value="ECO:0007669"/>
    <property type="project" value="InterPro"/>
</dbReference>
<dbReference type="Pfam" id="PF00905">
    <property type="entry name" value="Transpeptidase"/>
    <property type="match status" value="1"/>
</dbReference>
<dbReference type="GO" id="GO:0071555">
    <property type="term" value="P:cell wall organization"/>
    <property type="evidence" value="ECO:0007669"/>
    <property type="project" value="TreeGrafter"/>
</dbReference>
<organism evidence="3 4">
    <name type="scientific">Streptomyces filamentosus NRRL 15998</name>
    <dbReference type="NCBI Taxonomy" id="457431"/>
    <lineage>
        <taxon>Bacteria</taxon>
        <taxon>Bacillati</taxon>
        <taxon>Actinomycetota</taxon>
        <taxon>Actinomycetes</taxon>
        <taxon>Kitasatosporales</taxon>
        <taxon>Streptomycetaceae</taxon>
        <taxon>Streptomyces</taxon>
    </lineage>
</organism>